<dbReference type="EMBL" id="CM018035">
    <property type="protein sequence ID" value="KAA8542585.1"/>
    <property type="molecule type" value="Genomic_DNA"/>
</dbReference>
<evidence type="ECO:0000313" key="6">
    <source>
        <dbReference type="EMBL" id="KAA8542585.1"/>
    </source>
</evidence>
<feature type="chain" id="PRO_5023804777" description="Sulfotransferase" evidence="4">
    <location>
        <begin position="20"/>
        <end position="361"/>
    </location>
</feature>
<dbReference type="InterPro" id="IPR000863">
    <property type="entry name" value="Sulfotransferase_dom"/>
</dbReference>
<feature type="signal peptide" evidence="4">
    <location>
        <begin position="1"/>
        <end position="19"/>
    </location>
</feature>
<dbReference type="OrthoDB" id="205623at2759"/>
<name>A0A5J5BHI2_9ASTE</name>
<keyword evidence="2 3" id="KW-0808">Transferase</keyword>
<keyword evidence="4" id="KW-0732">Signal</keyword>
<evidence type="ECO:0000256" key="3">
    <source>
        <dbReference type="RuleBase" id="RU361155"/>
    </source>
</evidence>
<feature type="domain" description="Sulfotransferase" evidence="5">
    <location>
        <begin position="96"/>
        <end position="358"/>
    </location>
</feature>
<dbReference type="PROSITE" id="PS51257">
    <property type="entry name" value="PROKAR_LIPOPROTEIN"/>
    <property type="match status" value="1"/>
</dbReference>
<dbReference type="AlphaFoldDB" id="A0A5J5BHI2"/>
<evidence type="ECO:0000313" key="7">
    <source>
        <dbReference type="Proteomes" id="UP000325577"/>
    </source>
</evidence>
<dbReference type="Pfam" id="PF00685">
    <property type="entry name" value="Sulfotransfer_1"/>
    <property type="match status" value="1"/>
</dbReference>
<proteinExistence type="inferred from homology"/>
<dbReference type="PANTHER" id="PTHR11783">
    <property type="entry name" value="SULFOTRANSFERASE SULT"/>
    <property type="match status" value="1"/>
</dbReference>
<evidence type="ECO:0000256" key="2">
    <source>
        <dbReference type="ARBA" id="ARBA00022679"/>
    </source>
</evidence>
<sequence>MAQAKAPSLVPFLAPLAMAASFSCQQCFIPKTNNEKEEKEEDYEKTYQKYGEILQTLPKERGWMSEHPVRYQGCWLSPKSALKGVILLQNHLRNRPTDIILAAFMKCGTTWLRTLMFAIMNRSLYDFSSHPLLKTGPHDCFPFLDAYIYENYPITDLEVLPSPRLFATHIPYTLLPESATASGCKFVYIWRDPKDVLISKWQFMNKIKPEELPSLSIREAFEMFCQGISHYGPFWDHVLGYWKASQESPEMILFLKYEEMKREPLVYIKRLAEFMGQPFSLEEEKEGVVQEILKLCSFENLSNLEVNKIGVQKFSNVLVVNNREFFRKGQIGDWENHLTDEMKERIDQITEDKFKDTGIDI</sequence>
<dbReference type="GO" id="GO:0008146">
    <property type="term" value="F:sulfotransferase activity"/>
    <property type="evidence" value="ECO:0007669"/>
    <property type="project" value="InterPro"/>
</dbReference>
<protein>
    <recommendedName>
        <fullName evidence="3">Sulfotransferase</fullName>
        <ecNumber evidence="3">2.8.2.-</ecNumber>
    </recommendedName>
</protein>
<dbReference type="EC" id="2.8.2.-" evidence="3"/>
<evidence type="ECO:0000256" key="1">
    <source>
        <dbReference type="ARBA" id="ARBA00005771"/>
    </source>
</evidence>
<dbReference type="Proteomes" id="UP000325577">
    <property type="component" value="Linkage Group LG12"/>
</dbReference>
<gene>
    <name evidence="6" type="ORF">F0562_023737</name>
</gene>
<evidence type="ECO:0000256" key="4">
    <source>
        <dbReference type="SAM" id="SignalP"/>
    </source>
</evidence>
<dbReference type="Gene3D" id="3.40.50.300">
    <property type="entry name" value="P-loop containing nucleotide triphosphate hydrolases"/>
    <property type="match status" value="1"/>
</dbReference>
<keyword evidence="7" id="KW-1185">Reference proteome</keyword>
<dbReference type="InterPro" id="IPR027417">
    <property type="entry name" value="P-loop_NTPase"/>
</dbReference>
<evidence type="ECO:0000259" key="5">
    <source>
        <dbReference type="Pfam" id="PF00685"/>
    </source>
</evidence>
<organism evidence="6 7">
    <name type="scientific">Nyssa sinensis</name>
    <dbReference type="NCBI Taxonomy" id="561372"/>
    <lineage>
        <taxon>Eukaryota</taxon>
        <taxon>Viridiplantae</taxon>
        <taxon>Streptophyta</taxon>
        <taxon>Embryophyta</taxon>
        <taxon>Tracheophyta</taxon>
        <taxon>Spermatophyta</taxon>
        <taxon>Magnoliopsida</taxon>
        <taxon>eudicotyledons</taxon>
        <taxon>Gunneridae</taxon>
        <taxon>Pentapetalae</taxon>
        <taxon>asterids</taxon>
        <taxon>Cornales</taxon>
        <taxon>Nyssaceae</taxon>
        <taxon>Nyssa</taxon>
    </lineage>
</organism>
<dbReference type="SUPFAM" id="SSF52540">
    <property type="entry name" value="P-loop containing nucleoside triphosphate hydrolases"/>
    <property type="match status" value="1"/>
</dbReference>
<comment type="similarity">
    <text evidence="1 3">Belongs to the sulfotransferase 1 family.</text>
</comment>
<accession>A0A5J5BHI2</accession>
<reference evidence="6 7" key="1">
    <citation type="submission" date="2019-09" db="EMBL/GenBank/DDBJ databases">
        <title>A chromosome-level genome assembly of the Chinese tupelo Nyssa sinensis.</title>
        <authorList>
            <person name="Yang X."/>
            <person name="Kang M."/>
            <person name="Yang Y."/>
            <person name="Xiong H."/>
            <person name="Wang M."/>
            <person name="Zhang Z."/>
            <person name="Wang Z."/>
            <person name="Wu H."/>
            <person name="Ma T."/>
            <person name="Liu J."/>
            <person name="Xi Z."/>
        </authorList>
    </citation>
    <scope>NUCLEOTIDE SEQUENCE [LARGE SCALE GENOMIC DNA]</scope>
    <source>
        <strain evidence="6">J267</strain>
        <tissue evidence="6">Leaf</tissue>
    </source>
</reference>